<evidence type="ECO:0008006" key="7">
    <source>
        <dbReference type="Google" id="ProtNLM"/>
    </source>
</evidence>
<keyword evidence="4" id="KW-0862">Zinc</keyword>
<accession>A0A212JF31</accession>
<dbReference type="PANTHER" id="PTHR35005">
    <property type="entry name" value="3-DEHYDRO-SCYLLO-INOSOSE HYDROLASE"/>
    <property type="match status" value="1"/>
</dbReference>
<keyword evidence="2" id="KW-0479">Metal-binding</keyword>
<evidence type="ECO:0000313" key="6">
    <source>
        <dbReference type="EMBL" id="SBV98063.1"/>
    </source>
</evidence>
<keyword evidence="3" id="KW-0378">Hydrolase</keyword>
<evidence type="ECO:0000256" key="5">
    <source>
        <dbReference type="ARBA" id="ARBA00024029"/>
    </source>
</evidence>
<evidence type="ECO:0000256" key="4">
    <source>
        <dbReference type="ARBA" id="ARBA00022833"/>
    </source>
</evidence>
<reference evidence="6" key="1">
    <citation type="submission" date="2016-04" db="EMBL/GenBank/DDBJ databases">
        <authorList>
            <person name="Evans L.H."/>
            <person name="Alamgir A."/>
            <person name="Owens N."/>
            <person name="Weber N.D."/>
            <person name="Virtaneva K."/>
            <person name="Barbian K."/>
            <person name="Babar A."/>
            <person name="Rosenke K."/>
        </authorList>
    </citation>
    <scope>NUCLEOTIDE SEQUENCE</scope>
    <source>
        <strain evidence="6">86-2</strain>
    </source>
</reference>
<dbReference type="PANTHER" id="PTHR35005:SF1">
    <property type="entry name" value="2-AMINO-5-FORMYLAMINO-6-RIBOSYLAMINOPYRIMIDIN-4(3H)-ONE 5'-MONOPHOSPHATE DEFORMYLASE"/>
    <property type="match status" value="1"/>
</dbReference>
<sequence>MNTRFDMLSAIYNDTKNEKYDYAVQPWGATEPHNYHLPYMTDCYLAHDLSVDAVIKAYEKQKVKGMVLPVIHLGSQNPGQRELPFCLHAGYETQKAILSDIVSSLNYQGIHKLVIVNGHGGNSFKNMIRDLAVQYPDFLIVISNLFAIVPQTGYFEEKDDHAGEMETSMMMHYHPELVNLSVAGDGASKTFSAESLRDGTGWTPRNWAKVSHDTGIGNPKKSTAEKGRKYADAVSRKLSELFIDVAEESIY</sequence>
<dbReference type="EMBL" id="FLUL01000001">
    <property type="protein sequence ID" value="SBV98063.1"/>
    <property type="molecule type" value="Genomic_DNA"/>
</dbReference>
<dbReference type="AlphaFoldDB" id="A0A212JF31"/>
<dbReference type="GO" id="GO:0046872">
    <property type="term" value="F:metal ion binding"/>
    <property type="evidence" value="ECO:0007669"/>
    <property type="project" value="UniProtKB-KW"/>
</dbReference>
<dbReference type="Pfam" id="PF02633">
    <property type="entry name" value="Creatininase"/>
    <property type="match status" value="1"/>
</dbReference>
<organism evidence="6">
    <name type="scientific">uncultured Dysgonomonas sp</name>
    <dbReference type="NCBI Taxonomy" id="206096"/>
    <lineage>
        <taxon>Bacteria</taxon>
        <taxon>Pseudomonadati</taxon>
        <taxon>Bacteroidota</taxon>
        <taxon>Bacteroidia</taxon>
        <taxon>Bacteroidales</taxon>
        <taxon>Dysgonomonadaceae</taxon>
        <taxon>Dysgonomonas</taxon>
        <taxon>environmental samples</taxon>
    </lineage>
</organism>
<evidence type="ECO:0000256" key="1">
    <source>
        <dbReference type="ARBA" id="ARBA00001947"/>
    </source>
</evidence>
<evidence type="ECO:0000256" key="3">
    <source>
        <dbReference type="ARBA" id="ARBA00022801"/>
    </source>
</evidence>
<dbReference type="RefSeq" id="WP_296948587.1">
    <property type="nucleotide sequence ID" value="NZ_LT599021.1"/>
</dbReference>
<evidence type="ECO:0000256" key="2">
    <source>
        <dbReference type="ARBA" id="ARBA00022723"/>
    </source>
</evidence>
<dbReference type="SUPFAM" id="SSF102215">
    <property type="entry name" value="Creatininase"/>
    <property type="match status" value="1"/>
</dbReference>
<dbReference type="InterPro" id="IPR024087">
    <property type="entry name" value="Creatininase-like_sf"/>
</dbReference>
<dbReference type="GO" id="GO:0016811">
    <property type="term" value="F:hydrolase activity, acting on carbon-nitrogen (but not peptide) bonds, in linear amides"/>
    <property type="evidence" value="ECO:0007669"/>
    <property type="project" value="TreeGrafter"/>
</dbReference>
<comment type="cofactor">
    <cofactor evidence="1">
        <name>Zn(2+)</name>
        <dbReference type="ChEBI" id="CHEBI:29105"/>
    </cofactor>
</comment>
<dbReference type="InterPro" id="IPR003785">
    <property type="entry name" value="Creatininase/forma_Hydrolase"/>
</dbReference>
<comment type="similarity">
    <text evidence="5">Belongs to the creatininase superfamily.</text>
</comment>
<name>A0A212JF31_9BACT</name>
<gene>
    <name evidence="6" type="ORF">KL86DYS2_11382</name>
</gene>
<dbReference type="GO" id="GO:0009231">
    <property type="term" value="P:riboflavin biosynthetic process"/>
    <property type="evidence" value="ECO:0007669"/>
    <property type="project" value="TreeGrafter"/>
</dbReference>
<protein>
    <recommendedName>
        <fullName evidence="7">Creatinine amidohydrolase</fullName>
    </recommendedName>
</protein>
<dbReference type="Gene3D" id="3.40.50.10310">
    <property type="entry name" value="Creatininase"/>
    <property type="match status" value="1"/>
</dbReference>
<proteinExistence type="inferred from homology"/>